<gene>
    <name evidence="1" type="ORF">GCM10010420_15210</name>
</gene>
<accession>A0ABN3I008</accession>
<organism evidence="1 2">
    <name type="scientific">Streptomyces glaucosporus</name>
    <dbReference type="NCBI Taxonomy" id="284044"/>
    <lineage>
        <taxon>Bacteria</taxon>
        <taxon>Bacillati</taxon>
        <taxon>Actinomycetota</taxon>
        <taxon>Actinomycetes</taxon>
        <taxon>Kitasatosporales</taxon>
        <taxon>Streptomycetaceae</taxon>
        <taxon>Streptomyces</taxon>
    </lineage>
</organism>
<sequence length="91" mass="9120">MAELPHPLLQAGLAGEGGDFGDRLVVAVAPAAGCVEASDEALVEERGAVVEGAGCGGEPREGLGGEDLGIMARRLTGATIPTWREPQAVAV</sequence>
<evidence type="ECO:0000313" key="2">
    <source>
        <dbReference type="Proteomes" id="UP001500058"/>
    </source>
</evidence>
<protein>
    <submittedName>
        <fullName evidence="1">Uncharacterized protein</fullName>
    </submittedName>
</protein>
<dbReference type="Proteomes" id="UP001500058">
    <property type="component" value="Unassembled WGS sequence"/>
</dbReference>
<keyword evidence="2" id="KW-1185">Reference proteome</keyword>
<dbReference type="EMBL" id="BAAATJ010000004">
    <property type="protein sequence ID" value="GAA2391832.1"/>
    <property type="molecule type" value="Genomic_DNA"/>
</dbReference>
<name>A0ABN3I008_9ACTN</name>
<reference evidence="1 2" key="1">
    <citation type="journal article" date="2019" name="Int. J. Syst. Evol. Microbiol.">
        <title>The Global Catalogue of Microorganisms (GCM) 10K type strain sequencing project: providing services to taxonomists for standard genome sequencing and annotation.</title>
        <authorList>
            <consortium name="The Broad Institute Genomics Platform"/>
            <consortium name="The Broad Institute Genome Sequencing Center for Infectious Disease"/>
            <person name="Wu L."/>
            <person name="Ma J."/>
        </authorList>
    </citation>
    <scope>NUCLEOTIDE SEQUENCE [LARGE SCALE GENOMIC DNA]</scope>
    <source>
        <strain evidence="1 2">JCM 6921</strain>
    </source>
</reference>
<comment type="caution">
    <text evidence="1">The sequence shown here is derived from an EMBL/GenBank/DDBJ whole genome shotgun (WGS) entry which is preliminary data.</text>
</comment>
<evidence type="ECO:0000313" key="1">
    <source>
        <dbReference type="EMBL" id="GAA2391832.1"/>
    </source>
</evidence>
<proteinExistence type="predicted"/>